<sequence length="195" mass="21585">ETITYTHDHTGRRTRETHSDGRRRDYTWTALSRLATITTHHNDRVEHTTTIVDALGHLAHINNHDIFTDPTTGTLLQADDHTIITAGALTATTNHGWLQPSWRPHRHTTPTNPYQPPTPQTTLPGGISLSPQGDIHIQGLEWLGARILDPHSRGFLTPDPLPPITGTAWAPNPYNYAGNNPTNLHDPTGLQPITT</sequence>
<dbReference type="PANTHER" id="PTHR32305">
    <property type="match status" value="1"/>
</dbReference>
<dbReference type="RefSeq" id="WP_312019308.1">
    <property type="nucleotide sequence ID" value="NZ_RQYT01000141.1"/>
</dbReference>
<dbReference type="InterPro" id="IPR022385">
    <property type="entry name" value="Rhs_assc_core"/>
</dbReference>
<proteinExistence type="predicted"/>
<evidence type="ECO:0000256" key="1">
    <source>
        <dbReference type="SAM" id="MobiDB-lite"/>
    </source>
</evidence>
<protein>
    <recommendedName>
        <fullName evidence="4">RHS repeat-associated core domain-containing protein</fullName>
    </recommendedName>
</protein>
<dbReference type="PANTHER" id="PTHR32305:SF15">
    <property type="entry name" value="PROTEIN RHSA-RELATED"/>
    <property type="match status" value="1"/>
</dbReference>
<organism evidence="2 3">
    <name type="scientific">Arachnia propionica</name>
    <dbReference type="NCBI Taxonomy" id="1750"/>
    <lineage>
        <taxon>Bacteria</taxon>
        <taxon>Bacillati</taxon>
        <taxon>Actinomycetota</taxon>
        <taxon>Actinomycetes</taxon>
        <taxon>Propionibacteriales</taxon>
        <taxon>Propionibacteriaceae</taxon>
        <taxon>Arachnia</taxon>
    </lineage>
</organism>
<feature type="region of interest" description="Disordered" evidence="1">
    <location>
        <begin position="1"/>
        <end position="22"/>
    </location>
</feature>
<comment type="caution">
    <text evidence="2">The sequence shown here is derived from an EMBL/GenBank/DDBJ whole genome shotgun (WGS) entry which is preliminary data.</text>
</comment>
<dbReference type="AlphaFoldDB" id="A0A3P1WHV0"/>
<feature type="non-terminal residue" evidence="2">
    <location>
        <position position="195"/>
    </location>
</feature>
<gene>
    <name evidence="2" type="ORF">EII35_15605</name>
</gene>
<evidence type="ECO:0000313" key="2">
    <source>
        <dbReference type="EMBL" id="RRD46214.1"/>
    </source>
</evidence>
<reference evidence="2 3" key="1">
    <citation type="submission" date="2018-11" db="EMBL/GenBank/DDBJ databases">
        <title>Genomes From Bacteria Associated with the Canine Oral Cavity: a Test Case for Automated Genome-Based Taxonomic Assignment.</title>
        <authorList>
            <person name="Coil D.A."/>
            <person name="Jospin G."/>
            <person name="Darling A.E."/>
            <person name="Wallis C."/>
            <person name="Davis I.J."/>
            <person name="Harris S."/>
            <person name="Eisen J.A."/>
            <person name="Holcombe L.J."/>
            <person name="O'Flynn C."/>
        </authorList>
    </citation>
    <scope>NUCLEOTIDE SEQUENCE [LARGE SCALE GENOMIC DNA]</scope>
    <source>
        <strain evidence="2 3">OH2822_COT-296</strain>
    </source>
</reference>
<evidence type="ECO:0000313" key="3">
    <source>
        <dbReference type="Proteomes" id="UP000280935"/>
    </source>
</evidence>
<dbReference type="EMBL" id="RQYT01000141">
    <property type="protein sequence ID" value="RRD46214.1"/>
    <property type="molecule type" value="Genomic_DNA"/>
</dbReference>
<accession>A0A3P1WHV0</accession>
<evidence type="ECO:0008006" key="4">
    <source>
        <dbReference type="Google" id="ProtNLM"/>
    </source>
</evidence>
<dbReference type="Proteomes" id="UP000280935">
    <property type="component" value="Unassembled WGS sequence"/>
</dbReference>
<feature type="non-terminal residue" evidence="2">
    <location>
        <position position="1"/>
    </location>
</feature>
<dbReference type="InterPro" id="IPR050708">
    <property type="entry name" value="T6SS_VgrG/RHS"/>
</dbReference>
<dbReference type="Gene3D" id="2.180.10.10">
    <property type="entry name" value="RHS repeat-associated core"/>
    <property type="match status" value="2"/>
</dbReference>
<name>A0A3P1WHV0_9ACTN</name>
<dbReference type="NCBIfam" id="TIGR03696">
    <property type="entry name" value="Rhs_assc_core"/>
    <property type="match status" value="1"/>
</dbReference>